<keyword evidence="1 4" id="KW-0378">Hydrolase</keyword>
<evidence type="ECO:0000259" key="5">
    <source>
        <dbReference type="PROSITE" id="PS51635"/>
    </source>
</evidence>
<proteinExistence type="predicted"/>
<dbReference type="Pfam" id="PF01734">
    <property type="entry name" value="Patatin"/>
    <property type="match status" value="1"/>
</dbReference>
<dbReference type="GO" id="GO:0046486">
    <property type="term" value="P:glycerolipid metabolic process"/>
    <property type="evidence" value="ECO:0007669"/>
    <property type="project" value="UniProtKB-ARBA"/>
</dbReference>
<feature type="active site" description="Nucleophile" evidence="4">
    <location>
        <position position="140"/>
    </location>
</feature>
<feature type="short sequence motif" description="DGA/G" evidence="4">
    <location>
        <begin position="306"/>
        <end position="308"/>
    </location>
</feature>
<evidence type="ECO:0000313" key="6">
    <source>
        <dbReference type="EMBL" id="KAF7185180.1"/>
    </source>
</evidence>
<feature type="domain" description="PNPLA" evidence="5">
    <location>
        <begin position="53"/>
        <end position="319"/>
    </location>
</feature>
<dbReference type="PANTHER" id="PTHR24185">
    <property type="entry name" value="CALCIUM-INDEPENDENT PHOSPHOLIPASE A2-GAMMA"/>
    <property type="match status" value="1"/>
</dbReference>
<dbReference type="SUPFAM" id="SSF52151">
    <property type="entry name" value="FabD/lysophospholipase-like"/>
    <property type="match status" value="1"/>
</dbReference>
<dbReference type="GO" id="GO:0016020">
    <property type="term" value="C:membrane"/>
    <property type="evidence" value="ECO:0007669"/>
    <property type="project" value="TreeGrafter"/>
</dbReference>
<evidence type="ECO:0000313" key="7">
    <source>
        <dbReference type="Proteomes" id="UP000660729"/>
    </source>
</evidence>
<dbReference type="OrthoDB" id="3643842at2759"/>
<name>A0A8H6VFM0_9PEZI</name>
<feature type="short sequence motif" description="GXGXXG" evidence="4">
    <location>
        <begin position="57"/>
        <end position="62"/>
    </location>
</feature>
<sequence>MALQTGMLLSGEQSALIGSADSGIVIPRTLPKCGRRYNSDSSAKSPWRRKIILSLDGGGIRGYASLKILERLMQKVERIEQSNESRHRAAYSQITSSAAYPWNNTPMNGNLPSFNPDVPYHSYDTGFRPHHYFDCFFGTSTGGLSSIMLGRLQMTVSTALKQYDIVGNSVFAHGRPYVTALGSIIVPKYRSRDMEQALSDVLKNGLAGRTLMRPVEELALQNENEGAARTVVVSHGPSALGGVSMRYLFRSYEHPKPSTRLTDGQEEDHLNPGPIPPTTIIEAARATSAAPTYFSEKEVGGLLYMDGAVNANSPVQLAYNEVTQMHHSQQPRLIISIGTGEAAEWQPHSAWRILKAVKRKADHISDFARNITDTEGPHKDLKKTIRHLPKAEQPHYFRFNVPSSSGICGIALDEWQPKRAGHGRSSGNDTKSRMEAAVKDYCDSKTVNDQLEECAKILVEVRRKRAETER</sequence>
<evidence type="ECO:0000256" key="3">
    <source>
        <dbReference type="ARBA" id="ARBA00023098"/>
    </source>
</evidence>
<dbReference type="GO" id="GO:0047499">
    <property type="term" value="F:calcium-independent phospholipase A2 activity"/>
    <property type="evidence" value="ECO:0007669"/>
    <property type="project" value="TreeGrafter"/>
</dbReference>
<dbReference type="GO" id="GO:0019369">
    <property type="term" value="P:arachidonate metabolic process"/>
    <property type="evidence" value="ECO:0007669"/>
    <property type="project" value="TreeGrafter"/>
</dbReference>
<keyword evidence="2 4" id="KW-0442">Lipid degradation</keyword>
<reference evidence="6" key="1">
    <citation type="submission" date="2020-04" db="EMBL/GenBank/DDBJ databases">
        <title>Draft genome resource of the tomato pathogen Pseudocercospora fuligena.</title>
        <authorList>
            <person name="Zaccaron A."/>
        </authorList>
    </citation>
    <scope>NUCLEOTIDE SEQUENCE</scope>
    <source>
        <strain evidence="6">PF001</strain>
    </source>
</reference>
<keyword evidence="7" id="KW-1185">Reference proteome</keyword>
<dbReference type="Gene3D" id="3.40.1090.10">
    <property type="entry name" value="Cytosolic phospholipase A2 catalytic domain"/>
    <property type="match status" value="1"/>
</dbReference>
<evidence type="ECO:0000256" key="4">
    <source>
        <dbReference type="PROSITE-ProRule" id="PRU01161"/>
    </source>
</evidence>
<comment type="caution">
    <text evidence="6">The sequence shown here is derived from an EMBL/GenBank/DDBJ whole genome shotgun (WGS) entry which is preliminary data.</text>
</comment>
<dbReference type="PANTHER" id="PTHR24185:SF1">
    <property type="entry name" value="CALCIUM-INDEPENDENT PHOSPHOLIPASE A2-GAMMA"/>
    <property type="match status" value="1"/>
</dbReference>
<dbReference type="GO" id="GO:0016042">
    <property type="term" value="P:lipid catabolic process"/>
    <property type="evidence" value="ECO:0007669"/>
    <property type="project" value="UniProtKB-UniRule"/>
</dbReference>
<keyword evidence="3 4" id="KW-0443">Lipid metabolism</keyword>
<feature type="short sequence motif" description="GXSXG" evidence="4">
    <location>
        <begin position="138"/>
        <end position="142"/>
    </location>
</feature>
<dbReference type="PROSITE" id="PS51635">
    <property type="entry name" value="PNPLA"/>
    <property type="match status" value="1"/>
</dbReference>
<protein>
    <submittedName>
        <fullName evidence="6">Calcium-independent phospholipase A2-gamma</fullName>
    </submittedName>
</protein>
<gene>
    <name evidence="6" type="ORF">HII31_13455</name>
</gene>
<dbReference type="AlphaFoldDB" id="A0A8H6VFM0"/>
<feature type="active site" description="Proton acceptor" evidence="4">
    <location>
        <position position="306"/>
    </location>
</feature>
<accession>A0A8H6VFM0</accession>
<evidence type="ECO:0000256" key="2">
    <source>
        <dbReference type="ARBA" id="ARBA00022963"/>
    </source>
</evidence>
<evidence type="ECO:0000256" key="1">
    <source>
        <dbReference type="ARBA" id="ARBA00022801"/>
    </source>
</evidence>
<dbReference type="InterPro" id="IPR002641">
    <property type="entry name" value="PNPLA_dom"/>
</dbReference>
<dbReference type="Proteomes" id="UP000660729">
    <property type="component" value="Unassembled WGS sequence"/>
</dbReference>
<organism evidence="6 7">
    <name type="scientific">Pseudocercospora fuligena</name>
    <dbReference type="NCBI Taxonomy" id="685502"/>
    <lineage>
        <taxon>Eukaryota</taxon>
        <taxon>Fungi</taxon>
        <taxon>Dikarya</taxon>
        <taxon>Ascomycota</taxon>
        <taxon>Pezizomycotina</taxon>
        <taxon>Dothideomycetes</taxon>
        <taxon>Dothideomycetidae</taxon>
        <taxon>Mycosphaerellales</taxon>
        <taxon>Mycosphaerellaceae</taxon>
        <taxon>Pseudocercospora</taxon>
    </lineage>
</organism>
<dbReference type="InterPro" id="IPR016035">
    <property type="entry name" value="Acyl_Trfase/lysoPLipase"/>
</dbReference>
<dbReference type="EMBL" id="JABCIY010000342">
    <property type="protein sequence ID" value="KAF7185180.1"/>
    <property type="molecule type" value="Genomic_DNA"/>
</dbReference>